<comment type="caution">
    <text evidence="1">The sequence shown here is derived from an EMBL/GenBank/DDBJ whole genome shotgun (WGS) entry which is preliminary data.</text>
</comment>
<proteinExistence type="predicted"/>
<name>A0A4C1ZM30_EUMVA</name>
<dbReference type="AlphaFoldDB" id="A0A4C1ZM30"/>
<organism evidence="1 2">
    <name type="scientific">Eumeta variegata</name>
    <name type="common">Bagworm moth</name>
    <name type="synonym">Eumeta japonica</name>
    <dbReference type="NCBI Taxonomy" id="151549"/>
    <lineage>
        <taxon>Eukaryota</taxon>
        <taxon>Metazoa</taxon>
        <taxon>Ecdysozoa</taxon>
        <taxon>Arthropoda</taxon>
        <taxon>Hexapoda</taxon>
        <taxon>Insecta</taxon>
        <taxon>Pterygota</taxon>
        <taxon>Neoptera</taxon>
        <taxon>Endopterygota</taxon>
        <taxon>Lepidoptera</taxon>
        <taxon>Glossata</taxon>
        <taxon>Ditrysia</taxon>
        <taxon>Tineoidea</taxon>
        <taxon>Psychidae</taxon>
        <taxon>Oiketicinae</taxon>
        <taxon>Eumeta</taxon>
    </lineage>
</organism>
<protein>
    <submittedName>
        <fullName evidence="1">Uncharacterized protein</fullName>
    </submittedName>
</protein>
<evidence type="ECO:0000313" key="1">
    <source>
        <dbReference type="EMBL" id="GBP87949.1"/>
    </source>
</evidence>
<gene>
    <name evidence="1" type="ORF">EVAR_62764_1</name>
</gene>
<dbReference type="Proteomes" id="UP000299102">
    <property type="component" value="Unassembled WGS sequence"/>
</dbReference>
<keyword evidence="2" id="KW-1185">Reference proteome</keyword>
<dbReference type="EMBL" id="BGZK01001897">
    <property type="protein sequence ID" value="GBP87949.1"/>
    <property type="molecule type" value="Genomic_DNA"/>
</dbReference>
<accession>A0A4C1ZM30</accession>
<evidence type="ECO:0000313" key="2">
    <source>
        <dbReference type="Proteomes" id="UP000299102"/>
    </source>
</evidence>
<reference evidence="1 2" key="1">
    <citation type="journal article" date="2019" name="Commun. Biol.">
        <title>The bagworm genome reveals a unique fibroin gene that provides high tensile strength.</title>
        <authorList>
            <person name="Kono N."/>
            <person name="Nakamura H."/>
            <person name="Ohtoshi R."/>
            <person name="Tomita M."/>
            <person name="Numata K."/>
            <person name="Arakawa K."/>
        </authorList>
    </citation>
    <scope>NUCLEOTIDE SEQUENCE [LARGE SCALE GENOMIC DNA]</scope>
</reference>
<sequence>MMDSVDVQISLLQHELHCDVCATVTDALFCSSTLATRKEGKTPLWAVRTPGRTGCVRLARTKNLLTTCNCHISRLCRLVRPVRHGDAVGA</sequence>